<protein>
    <submittedName>
        <fullName evidence="1">ATPase</fullName>
    </submittedName>
</protein>
<keyword evidence="2" id="KW-1185">Reference proteome</keyword>
<dbReference type="Proteomes" id="UP001319080">
    <property type="component" value="Unassembled WGS sequence"/>
</dbReference>
<dbReference type="EMBL" id="JAHESE010000004">
    <property type="protein sequence ID" value="MBT1707947.1"/>
    <property type="molecule type" value="Genomic_DNA"/>
</dbReference>
<dbReference type="InterPro" id="IPR027417">
    <property type="entry name" value="P-loop_NTPase"/>
</dbReference>
<name>A0AAP2DXL4_9BACT</name>
<dbReference type="AlphaFoldDB" id="A0AAP2DXL4"/>
<evidence type="ECO:0000313" key="2">
    <source>
        <dbReference type="Proteomes" id="UP001319080"/>
    </source>
</evidence>
<comment type="caution">
    <text evidence="1">The sequence shown here is derived from an EMBL/GenBank/DDBJ whole genome shotgun (WGS) entry which is preliminary data.</text>
</comment>
<reference evidence="1 2" key="1">
    <citation type="submission" date="2021-05" db="EMBL/GenBank/DDBJ databases">
        <title>A Polyphasic approach of four new species of the genus Ohtaekwangia: Ohtaekwangia histidinii sp. nov., Ohtaekwangia cretensis sp. nov., Ohtaekwangia indiensis sp. nov., Ohtaekwangia reichenbachii sp. nov. from diverse environment.</title>
        <authorList>
            <person name="Octaviana S."/>
        </authorList>
    </citation>
    <scope>NUCLEOTIDE SEQUENCE [LARGE SCALE GENOMIC DNA]</scope>
    <source>
        <strain evidence="1 2">PWU5</strain>
    </source>
</reference>
<sequence>MSSSDFTWCLSFLEKRGQELYGPKFRLHAVDHPLIYKLLIYFLKYEKQACRLEIDLDKGLLLSGPVGCGKTALMTLMTYIPGPERNFILRGCRDIGFEFMEEGYTVIQRYSRLSYYRDRPRIYCFDDLGSERNLKYFGNECNVLGEIMLSRNELYVAQGMITHITTNYHANDLEAAYGDRMRSRFRQQFNLFIFSPETFDKR</sequence>
<dbReference type="SUPFAM" id="SSF52540">
    <property type="entry name" value="P-loop containing nucleoside triphosphate hydrolases"/>
    <property type="match status" value="1"/>
</dbReference>
<evidence type="ECO:0000313" key="1">
    <source>
        <dbReference type="EMBL" id="MBT1707947.1"/>
    </source>
</evidence>
<dbReference type="RefSeq" id="WP_254083538.1">
    <property type="nucleotide sequence ID" value="NZ_JAHESE010000004.1"/>
</dbReference>
<proteinExistence type="predicted"/>
<organism evidence="1 2">
    <name type="scientific">Dawidia cretensis</name>
    <dbReference type="NCBI Taxonomy" id="2782350"/>
    <lineage>
        <taxon>Bacteria</taxon>
        <taxon>Pseudomonadati</taxon>
        <taxon>Bacteroidota</taxon>
        <taxon>Cytophagia</taxon>
        <taxon>Cytophagales</taxon>
        <taxon>Chryseotaleaceae</taxon>
        <taxon>Dawidia</taxon>
    </lineage>
</organism>
<accession>A0AAP2DXL4</accession>
<dbReference type="Gene3D" id="3.40.50.300">
    <property type="entry name" value="P-loop containing nucleotide triphosphate hydrolases"/>
    <property type="match status" value="1"/>
</dbReference>
<gene>
    <name evidence="1" type="ORF">KK062_06930</name>
</gene>